<evidence type="ECO:0000313" key="2">
    <source>
        <dbReference type="Proteomes" id="UP000244649"/>
    </source>
</evidence>
<evidence type="ECO:0000313" key="1">
    <source>
        <dbReference type="EMBL" id="PVE58733.1"/>
    </source>
</evidence>
<sequence length="47" mass="4954">MSTKTRAVRRWVAAAAVGVLGAGLLAGCSADGRETIRFTFSKREALT</sequence>
<dbReference type="Proteomes" id="UP000244649">
    <property type="component" value="Unassembled WGS sequence"/>
</dbReference>
<gene>
    <name evidence="1" type="ORF">DC432_15965</name>
</gene>
<proteinExistence type="predicted"/>
<organism evidence="1 2">
    <name type="scientific">Microbacterium testaceum</name>
    <name type="common">Aureobacterium testaceum</name>
    <name type="synonym">Brevibacterium testaceum</name>
    <dbReference type="NCBI Taxonomy" id="2033"/>
    <lineage>
        <taxon>Bacteria</taxon>
        <taxon>Bacillati</taxon>
        <taxon>Actinomycetota</taxon>
        <taxon>Actinomycetes</taxon>
        <taxon>Micrococcales</taxon>
        <taxon>Microbacteriaceae</taxon>
        <taxon>Microbacterium</taxon>
    </lineage>
</organism>
<feature type="non-terminal residue" evidence="1">
    <location>
        <position position="47"/>
    </location>
</feature>
<accession>A0A2T7VMW2</accession>
<comment type="caution">
    <text evidence="1">The sequence shown here is derived from an EMBL/GenBank/DDBJ whole genome shotgun (WGS) entry which is preliminary data.</text>
</comment>
<protein>
    <submittedName>
        <fullName evidence="1">Carbohydrate-binding protein</fullName>
    </submittedName>
</protein>
<dbReference type="AlphaFoldDB" id="A0A2T7VMW2"/>
<dbReference type="PROSITE" id="PS51257">
    <property type="entry name" value="PROKAR_LIPOPROTEIN"/>
    <property type="match status" value="1"/>
</dbReference>
<name>A0A2T7VMW2_MICTE</name>
<dbReference type="EMBL" id="QDFT01000092">
    <property type="protein sequence ID" value="PVE58733.1"/>
    <property type="molecule type" value="Genomic_DNA"/>
</dbReference>
<reference evidence="1 2" key="1">
    <citation type="submission" date="2018-04" db="EMBL/GenBank/DDBJ databases">
        <authorList>
            <person name="Go L.Y."/>
            <person name="Mitchell J.A."/>
        </authorList>
    </citation>
    <scope>NUCLEOTIDE SEQUENCE [LARGE SCALE GENOMIC DNA]</scope>
    <source>
        <strain evidence="1 2">TPD7010</strain>
    </source>
</reference>